<dbReference type="GO" id="GO:0005739">
    <property type="term" value="C:mitochondrion"/>
    <property type="evidence" value="ECO:0007669"/>
    <property type="project" value="TreeGrafter"/>
</dbReference>
<dbReference type="Gene3D" id="3.10.129.10">
    <property type="entry name" value="Hotdog Thioesterase"/>
    <property type="match status" value="2"/>
</dbReference>
<evidence type="ECO:0000256" key="1">
    <source>
        <dbReference type="ARBA" id="ARBA00010458"/>
    </source>
</evidence>
<dbReference type="SUPFAM" id="SSF54637">
    <property type="entry name" value="Thioesterase/thiol ester dehydrase-isomerase"/>
    <property type="match status" value="2"/>
</dbReference>
<proteinExistence type="inferred from homology"/>
<gene>
    <name evidence="6" type="ORF">AMAG_03835</name>
</gene>
<keyword evidence="3" id="KW-0378">Hydrolase</keyword>
<evidence type="ECO:0000259" key="5">
    <source>
        <dbReference type="PROSITE" id="PS51770"/>
    </source>
</evidence>
<evidence type="ECO:0000256" key="3">
    <source>
        <dbReference type="ARBA" id="ARBA00022801"/>
    </source>
</evidence>
<evidence type="ECO:0000256" key="4">
    <source>
        <dbReference type="ARBA" id="ARBA00022946"/>
    </source>
</evidence>
<evidence type="ECO:0000313" key="7">
    <source>
        <dbReference type="Proteomes" id="UP000054350"/>
    </source>
</evidence>
<comment type="similarity">
    <text evidence="1">Belongs to the acyl coenzyme A hydrolase family.</text>
</comment>
<sequence>MSTLLAAARAASVAAARHPAVRRRVTDPAALLAIRALSDDATPAPDTKNPYKIGTPFAAADQSAADAADASTAARKQYSVLPHRTSLTSRLWLDRYDKNNEEYKKVLEATGGDTAAVAASAPRHLVLKRMKDSYIREVLPFRSNPHVKEEYCNYWGGLRIAKLLEDLDALAGSISYTHCDDGTPETPPLTIVTASVDRLDLLRPASLDRDMQVSGMVTYVGSSSMEITVNVEALDPESQAPADPILKAKFTMVARDPLTNKAVQVNPLVLDTDEERRLYSMGAELRSRKKLAATTSLFKQPPTPEERLVIHDLWLKSRQYSATNPPANVKWLSETTLQSAHLTQPQDRNIHGNVFGGILMKQAFELAFLAASVYSRGHPRFLAMDDITFRKPVPIGSILHFTAKVVYSRARSFQVQVTADVVDPATGQRDTTNTFMLTFGAGAKDGDVPTIMPRTYEESMLYLDGKRRWRRGARWRARISRRCSTSGECAAGAGTRMRPR</sequence>
<feature type="domain" description="HotDog ACOT-type" evidence="5">
    <location>
        <begin position="137"/>
        <end position="258"/>
    </location>
</feature>
<dbReference type="InterPro" id="IPR033120">
    <property type="entry name" value="HOTDOG_ACOT"/>
</dbReference>
<protein>
    <recommendedName>
        <fullName evidence="5">HotDog ACOT-type domain-containing protein</fullName>
    </recommendedName>
</protein>
<dbReference type="Pfam" id="PF03061">
    <property type="entry name" value="4HBT"/>
    <property type="match status" value="2"/>
</dbReference>
<dbReference type="InterPro" id="IPR029069">
    <property type="entry name" value="HotDog_dom_sf"/>
</dbReference>
<dbReference type="InterPro" id="IPR006683">
    <property type="entry name" value="Thioestr_dom"/>
</dbReference>
<evidence type="ECO:0000256" key="2">
    <source>
        <dbReference type="ARBA" id="ARBA00022737"/>
    </source>
</evidence>
<evidence type="ECO:0000313" key="6">
    <source>
        <dbReference type="EMBL" id="KNE59576.1"/>
    </source>
</evidence>
<dbReference type="OrthoDB" id="331699at2759"/>
<dbReference type="eggNOG" id="KOG2763">
    <property type="taxonomic scope" value="Eukaryota"/>
</dbReference>
<dbReference type="PANTHER" id="PTHR12655:SF0">
    <property type="entry name" value="ACYL-COENZYME A THIOESTERASE 9, MITOCHONDRIAL"/>
    <property type="match status" value="1"/>
</dbReference>
<reference evidence="7" key="2">
    <citation type="submission" date="2009-11" db="EMBL/GenBank/DDBJ databases">
        <title>The Genome Sequence of Allomyces macrogynus strain ATCC 38327.</title>
        <authorList>
            <consortium name="The Broad Institute Genome Sequencing Platform"/>
            <person name="Russ C."/>
            <person name="Cuomo C."/>
            <person name="Shea T."/>
            <person name="Young S.K."/>
            <person name="Zeng Q."/>
            <person name="Koehrsen M."/>
            <person name="Haas B."/>
            <person name="Borodovsky M."/>
            <person name="Guigo R."/>
            <person name="Alvarado L."/>
            <person name="Berlin A."/>
            <person name="Borenstein D."/>
            <person name="Chen Z."/>
            <person name="Engels R."/>
            <person name="Freedman E."/>
            <person name="Gellesch M."/>
            <person name="Goldberg J."/>
            <person name="Griggs A."/>
            <person name="Gujja S."/>
            <person name="Heiman D."/>
            <person name="Hepburn T."/>
            <person name="Howarth C."/>
            <person name="Jen D."/>
            <person name="Larson L."/>
            <person name="Lewis B."/>
            <person name="Mehta T."/>
            <person name="Park D."/>
            <person name="Pearson M."/>
            <person name="Roberts A."/>
            <person name="Saif S."/>
            <person name="Shenoy N."/>
            <person name="Sisk P."/>
            <person name="Stolte C."/>
            <person name="Sykes S."/>
            <person name="Walk T."/>
            <person name="White J."/>
            <person name="Yandava C."/>
            <person name="Burger G."/>
            <person name="Gray M.W."/>
            <person name="Holland P.W.H."/>
            <person name="King N."/>
            <person name="Lang F.B.F."/>
            <person name="Roger A.J."/>
            <person name="Ruiz-Trillo I."/>
            <person name="Lander E."/>
            <person name="Nusbaum C."/>
        </authorList>
    </citation>
    <scope>NUCLEOTIDE SEQUENCE [LARGE SCALE GENOMIC DNA]</scope>
    <source>
        <strain evidence="7">ATCC 38327</strain>
    </source>
</reference>
<keyword evidence="7" id="KW-1185">Reference proteome</keyword>
<dbReference type="VEuPathDB" id="FungiDB:AMAG_03835"/>
<dbReference type="PROSITE" id="PS51770">
    <property type="entry name" value="HOTDOG_ACOT"/>
    <property type="match status" value="2"/>
</dbReference>
<dbReference type="STRING" id="578462.A0A0L0SAQ6"/>
<dbReference type="GO" id="GO:0047617">
    <property type="term" value="F:fatty acyl-CoA hydrolase activity"/>
    <property type="evidence" value="ECO:0007669"/>
    <property type="project" value="TreeGrafter"/>
</dbReference>
<dbReference type="Proteomes" id="UP000054350">
    <property type="component" value="Unassembled WGS sequence"/>
</dbReference>
<keyword evidence="2" id="KW-0677">Repeat</keyword>
<dbReference type="EMBL" id="GG745334">
    <property type="protein sequence ID" value="KNE59576.1"/>
    <property type="molecule type" value="Genomic_DNA"/>
</dbReference>
<dbReference type="OMA" id="REMLWYI"/>
<dbReference type="PANTHER" id="PTHR12655">
    <property type="entry name" value="ACYL-COA THIOESTERASE"/>
    <property type="match status" value="1"/>
</dbReference>
<dbReference type="GO" id="GO:0006637">
    <property type="term" value="P:acyl-CoA metabolic process"/>
    <property type="evidence" value="ECO:0007669"/>
    <property type="project" value="TreeGrafter"/>
</dbReference>
<dbReference type="CDD" id="cd03442">
    <property type="entry name" value="BFIT_BACH"/>
    <property type="match status" value="2"/>
</dbReference>
<organism evidence="6 7">
    <name type="scientific">Allomyces macrogynus (strain ATCC 38327)</name>
    <name type="common">Allomyces javanicus var. macrogynus</name>
    <dbReference type="NCBI Taxonomy" id="578462"/>
    <lineage>
        <taxon>Eukaryota</taxon>
        <taxon>Fungi</taxon>
        <taxon>Fungi incertae sedis</taxon>
        <taxon>Blastocladiomycota</taxon>
        <taxon>Blastocladiomycetes</taxon>
        <taxon>Blastocladiales</taxon>
        <taxon>Blastocladiaceae</taxon>
        <taxon>Allomyces</taxon>
    </lineage>
</organism>
<feature type="domain" description="HotDog ACOT-type" evidence="5">
    <location>
        <begin position="333"/>
        <end position="445"/>
    </location>
</feature>
<keyword evidence="4" id="KW-0809">Transit peptide</keyword>
<reference evidence="6 7" key="1">
    <citation type="submission" date="2009-11" db="EMBL/GenBank/DDBJ databases">
        <title>Annotation of Allomyces macrogynus ATCC 38327.</title>
        <authorList>
            <consortium name="The Broad Institute Genome Sequencing Platform"/>
            <person name="Russ C."/>
            <person name="Cuomo C."/>
            <person name="Burger G."/>
            <person name="Gray M.W."/>
            <person name="Holland P.W.H."/>
            <person name="King N."/>
            <person name="Lang F.B.F."/>
            <person name="Roger A.J."/>
            <person name="Ruiz-Trillo I."/>
            <person name="Young S.K."/>
            <person name="Zeng Q."/>
            <person name="Gargeya S."/>
            <person name="Fitzgerald M."/>
            <person name="Haas B."/>
            <person name="Abouelleil A."/>
            <person name="Alvarado L."/>
            <person name="Arachchi H.M."/>
            <person name="Berlin A."/>
            <person name="Chapman S.B."/>
            <person name="Gearin G."/>
            <person name="Goldberg J."/>
            <person name="Griggs A."/>
            <person name="Gujja S."/>
            <person name="Hansen M."/>
            <person name="Heiman D."/>
            <person name="Howarth C."/>
            <person name="Larimer J."/>
            <person name="Lui A."/>
            <person name="MacDonald P.J.P."/>
            <person name="McCowen C."/>
            <person name="Montmayeur A."/>
            <person name="Murphy C."/>
            <person name="Neiman D."/>
            <person name="Pearson M."/>
            <person name="Priest M."/>
            <person name="Roberts A."/>
            <person name="Saif S."/>
            <person name="Shea T."/>
            <person name="Sisk P."/>
            <person name="Stolte C."/>
            <person name="Sykes S."/>
            <person name="Wortman J."/>
            <person name="Nusbaum C."/>
            <person name="Birren B."/>
        </authorList>
    </citation>
    <scope>NUCLEOTIDE SEQUENCE [LARGE SCALE GENOMIC DNA]</scope>
    <source>
        <strain evidence="6 7">ATCC 38327</strain>
    </source>
</reference>
<dbReference type="AlphaFoldDB" id="A0A0L0SAQ6"/>
<name>A0A0L0SAQ6_ALLM3</name>
<accession>A0A0L0SAQ6</accession>